<dbReference type="InterPro" id="IPR017972">
    <property type="entry name" value="Cyt_P450_CS"/>
</dbReference>
<dbReference type="EMBL" id="JAUFSA010000004">
    <property type="protein sequence ID" value="MDP7739280.1"/>
    <property type="molecule type" value="Genomic_DNA"/>
</dbReference>
<evidence type="ECO:0000313" key="20">
    <source>
        <dbReference type="Proteomes" id="UP001229081"/>
    </source>
</evidence>
<evidence type="ECO:0000256" key="5">
    <source>
        <dbReference type="ARBA" id="ARBA00010617"/>
    </source>
</evidence>
<feature type="binding site" description="axial binding residue" evidence="16">
    <location>
        <position position="439"/>
    </location>
    <ligand>
        <name>heme</name>
        <dbReference type="ChEBI" id="CHEBI:30413"/>
    </ligand>
    <ligandPart>
        <name>Fe</name>
        <dbReference type="ChEBI" id="CHEBI:18248"/>
    </ligandPart>
</feature>
<accession>A0AAJ1W4C1</accession>
<comment type="cofactor">
    <cofactor evidence="1">
        <name>FMN</name>
        <dbReference type="ChEBI" id="CHEBI:58210"/>
    </cofactor>
</comment>
<evidence type="ECO:0000256" key="8">
    <source>
        <dbReference type="ARBA" id="ARBA00022630"/>
    </source>
</evidence>
<evidence type="ECO:0000256" key="2">
    <source>
        <dbReference type="ARBA" id="ARBA00001971"/>
    </source>
</evidence>
<dbReference type="GO" id="GO:0016705">
    <property type="term" value="F:oxidoreductase activity, acting on paired donors, with incorporation or reduction of molecular oxygen"/>
    <property type="evidence" value="ECO:0007669"/>
    <property type="project" value="InterPro"/>
</dbReference>
<evidence type="ECO:0000313" key="19">
    <source>
        <dbReference type="EMBL" id="MDP7739280.1"/>
    </source>
</evidence>
<dbReference type="PRINTS" id="PR00463">
    <property type="entry name" value="EP450I"/>
</dbReference>
<comment type="caution">
    <text evidence="19">The sequence shown here is derived from an EMBL/GenBank/DDBJ whole genome shotgun (WGS) entry which is preliminary data.</text>
</comment>
<keyword evidence="14 16" id="KW-0408">Iron</keyword>
<evidence type="ECO:0000256" key="9">
    <source>
        <dbReference type="ARBA" id="ARBA00022643"/>
    </source>
</evidence>
<evidence type="ECO:0000256" key="1">
    <source>
        <dbReference type="ARBA" id="ARBA00001917"/>
    </source>
</evidence>
<keyword evidence="13 17" id="KW-0560">Oxidoreductase</keyword>
<dbReference type="Gene3D" id="1.10.630.10">
    <property type="entry name" value="Cytochrome P450"/>
    <property type="match status" value="1"/>
</dbReference>
<dbReference type="GO" id="GO:0005506">
    <property type="term" value="F:iron ion binding"/>
    <property type="evidence" value="ECO:0007669"/>
    <property type="project" value="InterPro"/>
</dbReference>
<comment type="cofactor">
    <cofactor evidence="2 16">
        <name>heme</name>
        <dbReference type="ChEBI" id="CHEBI:30413"/>
    </cofactor>
</comment>
<comment type="similarity">
    <text evidence="5 17">Belongs to the cytochrome P450 family.</text>
</comment>
<keyword evidence="15 17" id="KW-0503">Monooxygenase</keyword>
<keyword evidence="11" id="KW-0274">FAD</keyword>
<dbReference type="AlphaFoldDB" id="A0AAJ1W4C1"/>
<keyword evidence="9" id="KW-0288">FMN</keyword>
<keyword evidence="10 16" id="KW-0479">Metal-binding</keyword>
<dbReference type="PRINTS" id="PR00385">
    <property type="entry name" value="P450"/>
</dbReference>
<evidence type="ECO:0000256" key="14">
    <source>
        <dbReference type="ARBA" id="ARBA00023004"/>
    </source>
</evidence>
<dbReference type="PANTHER" id="PTHR24305:SF166">
    <property type="entry name" value="CYTOCHROME P450 12A4, MITOCHONDRIAL-RELATED"/>
    <property type="match status" value="1"/>
</dbReference>
<dbReference type="RefSeq" id="WP_240743946.1">
    <property type="nucleotide sequence ID" value="NZ_JAUFSA010000004.1"/>
</dbReference>
<organism evidence="19 20">
    <name type="scientific">Mycobacterium paragordonae</name>
    <dbReference type="NCBI Taxonomy" id="1389713"/>
    <lineage>
        <taxon>Bacteria</taxon>
        <taxon>Bacillati</taxon>
        <taxon>Actinomycetota</taxon>
        <taxon>Actinomycetes</taxon>
        <taxon>Mycobacteriales</taxon>
        <taxon>Mycobacteriaceae</taxon>
        <taxon>Mycobacterium</taxon>
    </lineage>
</organism>
<evidence type="ECO:0000256" key="7">
    <source>
        <dbReference type="ARBA" id="ARBA00022617"/>
    </source>
</evidence>
<reference evidence="19" key="1">
    <citation type="submission" date="2023-06" db="EMBL/GenBank/DDBJ databases">
        <title>Identification of two novel mycobacterium reveal diversities and complexities of Mycobacterium gordonae clade.</title>
        <authorList>
            <person name="Matsumoto Y."/>
            <person name="Nakamura S."/>
            <person name="Motooka D."/>
            <person name="Fukushima K."/>
        </authorList>
    </citation>
    <scope>NUCLEOTIDE SEQUENCE</scope>
    <source>
        <strain evidence="19">TY812</strain>
    </source>
</reference>
<dbReference type="Pfam" id="PF00067">
    <property type="entry name" value="p450"/>
    <property type="match status" value="1"/>
</dbReference>
<evidence type="ECO:0000256" key="11">
    <source>
        <dbReference type="ARBA" id="ARBA00022827"/>
    </source>
</evidence>
<dbReference type="SUPFAM" id="SSF48264">
    <property type="entry name" value="Cytochrome P450"/>
    <property type="match status" value="1"/>
</dbReference>
<protein>
    <submittedName>
        <fullName evidence="19">Cytochrome P450</fullName>
    </submittedName>
</protein>
<keyword evidence="12" id="KW-0521">NADP</keyword>
<feature type="region of interest" description="Disordered" evidence="18">
    <location>
        <begin position="1"/>
        <end position="29"/>
    </location>
</feature>
<sequence>MVAVGQRSGGELPRIESETSAMTSSVSTPIPHSRLRLPVLGDLLTIDFTSPVLGTTEKLSRAEDGIFEQRIFNLSAVALANAELIEEVNDESVWQKHVGPLVEKLRMTLGDGLFTAYNDEPSWRRAHNILMPAFTKAAMTHYHDSMVVTVRELLEAWHIHSVEQTWIDIPAQSNRLTVEIIARAGLGHSFGGLDDPSENAAFSAAIISELGYVRRAMRVDPIPLWDRLFGKKRRAQHETDRNYIRGLVNDIVQTRRDRLPAGQRQDMLEAMLHSADPETGERLAAENIVNQILTLMAAGSETSANTLSFALHYLATNSEVAAKARAEVDQRWPGRTFPEIEFGDIAKLRYLRRVVDETLRLWPVAPGYYRQARRDTTLGNGKYHFRQGDWVAVVLLAAHRGPGWGEDADTFNPDRFLPENLRKLPAHTYRPFGTGPRACIGRQFALHEIVLALAAILHQYELEPQPGYRLEIAETLTLKPAGLQLRLHPRH</sequence>
<evidence type="ECO:0000256" key="12">
    <source>
        <dbReference type="ARBA" id="ARBA00022857"/>
    </source>
</evidence>
<proteinExistence type="inferred from homology"/>
<evidence type="ECO:0000256" key="10">
    <source>
        <dbReference type="ARBA" id="ARBA00022723"/>
    </source>
</evidence>
<dbReference type="GO" id="GO:0004497">
    <property type="term" value="F:monooxygenase activity"/>
    <property type="evidence" value="ECO:0007669"/>
    <property type="project" value="UniProtKB-KW"/>
</dbReference>
<keyword evidence="7 16" id="KW-0349">Heme</keyword>
<evidence type="ECO:0000256" key="6">
    <source>
        <dbReference type="ARBA" id="ARBA00022448"/>
    </source>
</evidence>
<feature type="compositionally biased region" description="Polar residues" evidence="18">
    <location>
        <begin position="18"/>
        <end position="29"/>
    </location>
</feature>
<comment type="similarity">
    <text evidence="4">In the N-terminal section; belongs to the cytochrome P450 family.</text>
</comment>
<name>A0AAJ1W4C1_9MYCO</name>
<dbReference type="Proteomes" id="UP001229081">
    <property type="component" value="Unassembled WGS sequence"/>
</dbReference>
<gene>
    <name evidence="19" type="ORF">QXL92_31595</name>
</gene>
<dbReference type="InterPro" id="IPR001128">
    <property type="entry name" value="Cyt_P450"/>
</dbReference>
<evidence type="ECO:0000256" key="13">
    <source>
        <dbReference type="ARBA" id="ARBA00023002"/>
    </source>
</evidence>
<dbReference type="InterPro" id="IPR050121">
    <property type="entry name" value="Cytochrome_P450_monoxygenase"/>
</dbReference>
<comment type="cofactor">
    <cofactor evidence="3">
        <name>FAD</name>
        <dbReference type="ChEBI" id="CHEBI:57692"/>
    </cofactor>
</comment>
<keyword evidence="8" id="KW-0285">Flavoprotein</keyword>
<dbReference type="PROSITE" id="PS00086">
    <property type="entry name" value="CYTOCHROME_P450"/>
    <property type="match status" value="1"/>
</dbReference>
<evidence type="ECO:0000256" key="4">
    <source>
        <dbReference type="ARBA" id="ARBA00010018"/>
    </source>
</evidence>
<evidence type="ECO:0000256" key="18">
    <source>
        <dbReference type="SAM" id="MobiDB-lite"/>
    </source>
</evidence>
<keyword evidence="6" id="KW-0813">Transport</keyword>
<evidence type="ECO:0000256" key="15">
    <source>
        <dbReference type="ARBA" id="ARBA00023033"/>
    </source>
</evidence>
<dbReference type="PANTHER" id="PTHR24305">
    <property type="entry name" value="CYTOCHROME P450"/>
    <property type="match status" value="1"/>
</dbReference>
<evidence type="ECO:0000256" key="17">
    <source>
        <dbReference type="RuleBase" id="RU000461"/>
    </source>
</evidence>
<dbReference type="InterPro" id="IPR036396">
    <property type="entry name" value="Cyt_P450_sf"/>
</dbReference>
<evidence type="ECO:0000256" key="3">
    <source>
        <dbReference type="ARBA" id="ARBA00001974"/>
    </source>
</evidence>
<dbReference type="FunFam" id="1.10.630.10:FF:000040">
    <property type="entry name" value="Bifunctional cytochrome P450/NADPH--P450 reductase"/>
    <property type="match status" value="1"/>
</dbReference>
<evidence type="ECO:0000256" key="16">
    <source>
        <dbReference type="PIRSR" id="PIRSR602401-1"/>
    </source>
</evidence>
<dbReference type="GO" id="GO:0020037">
    <property type="term" value="F:heme binding"/>
    <property type="evidence" value="ECO:0007669"/>
    <property type="project" value="InterPro"/>
</dbReference>
<dbReference type="InterPro" id="IPR002401">
    <property type="entry name" value="Cyt_P450_E_grp-I"/>
</dbReference>